<keyword evidence="2" id="KW-1185">Reference proteome</keyword>
<evidence type="ECO:0000313" key="2">
    <source>
        <dbReference type="Proteomes" id="UP000192418"/>
    </source>
</evidence>
<dbReference type="Proteomes" id="UP000192418">
    <property type="component" value="Unassembled WGS sequence"/>
</dbReference>
<evidence type="ECO:0000313" key="1">
    <source>
        <dbReference type="EMBL" id="SMC61062.1"/>
    </source>
</evidence>
<proteinExistence type="predicted"/>
<name>A0A1W2AKN4_9BACT</name>
<dbReference type="EMBL" id="FWXY01000005">
    <property type="protein sequence ID" value="SMC61062.1"/>
    <property type="molecule type" value="Genomic_DNA"/>
</dbReference>
<protein>
    <submittedName>
        <fullName evidence="1">Uncharacterized protein</fullName>
    </submittedName>
</protein>
<dbReference type="AlphaFoldDB" id="A0A1W2AKN4"/>
<gene>
    <name evidence="1" type="ORF">SAMN02746065_105165</name>
</gene>
<accession>A0A1W2AKN4</accession>
<organism evidence="1 2">
    <name type="scientific">Desulfocicer vacuolatum DSM 3385</name>
    <dbReference type="NCBI Taxonomy" id="1121400"/>
    <lineage>
        <taxon>Bacteria</taxon>
        <taxon>Pseudomonadati</taxon>
        <taxon>Thermodesulfobacteriota</taxon>
        <taxon>Desulfobacteria</taxon>
        <taxon>Desulfobacterales</taxon>
        <taxon>Desulfobacteraceae</taxon>
        <taxon>Desulfocicer</taxon>
    </lineage>
</organism>
<reference evidence="1 2" key="1">
    <citation type="submission" date="2017-04" db="EMBL/GenBank/DDBJ databases">
        <authorList>
            <person name="Afonso C.L."/>
            <person name="Miller P.J."/>
            <person name="Scott M.A."/>
            <person name="Spackman E."/>
            <person name="Goraichik I."/>
            <person name="Dimitrov K.M."/>
            <person name="Suarez D.L."/>
            <person name="Swayne D.E."/>
        </authorList>
    </citation>
    <scope>NUCLEOTIDE SEQUENCE [LARGE SCALE GENOMIC DNA]</scope>
    <source>
        <strain evidence="1 2">DSM 3385</strain>
    </source>
</reference>
<dbReference type="STRING" id="1121400.SAMN02746065_105165"/>
<dbReference type="RefSeq" id="WP_084067733.1">
    <property type="nucleotide sequence ID" value="NZ_FWXY01000005.1"/>
</dbReference>
<dbReference type="OrthoDB" id="9835681at2"/>
<sequence>MLDLKDINEISFGGALLNRVAHYIEEKNLNFIVARGELLNKRFRELGREKVMAYLNDYAGCDFSRITIAGDKPSAPFMAACVDNTHGELARVRYLIDFNEEAKQGTASLFYSKIMGAFSTNFFAVQPHVTRLWFPFTIQMLEGGKVKVQEEDGGSSILK</sequence>